<organism evidence="1 2">
    <name type="scientific">Paramuricea clavata</name>
    <name type="common">Red gorgonian</name>
    <name type="synonym">Violescent sea-whip</name>
    <dbReference type="NCBI Taxonomy" id="317549"/>
    <lineage>
        <taxon>Eukaryota</taxon>
        <taxon>Metazoa</taxon>
        <taxon>Cnidaria</taxon>
        <taxon>Anthozoa</taxon>
        <taxon>Octocorallia</taxon>
        <taxon>Malacalcyonacea</taxon>
        <taxon>Plexauridae</taxon>
        <taxon>Paramuricea</taxon>
    </lineage>
</organism>
<dbReference type="AlphaFoldDB" id="A0A6S7HW58"/>
<dbReference type="EMBL" id="CACRXK020005842">
    <property type="protein sequence ID" value="CAB4007590.1"/>
    <property type="molecule type" value="Genomic_DNA"/>
</dbReference>
<proteinExistence type="predicted"/>
<gene>
    <name evidence="1" type="ORF">PACLA_8A000046</name>
</gene>
<reference evidence="1" key="1">
    <citation type="submission" date="2020-04" db="EMBL/GenBank/DDBJ databases">
        <authorList>
            <person name="Alioto T."/>
            <person name="Alioto T."/>
            <person name="Gomez Garrido J."/>
        </authorList>
    </citation>
    <scope>NUCLEOTIDE SEQUENCE</scope>
    <source>
        <strain evidence="1">A484AB</strain>
    </source>
</reference>
<evidence type="ECO:0000313" key="1">
    <source>
        <dbReference type="EMBL" id="CAB4007590.1"/>
    </source>
</evidence>
<sequence>MRAVKLGRKAMLGTPLAYHWAVSVGNTWYEIEGKGENKRNSVGTSHGFAAASSAGALGGELVGETDATDSEIDAWIEEWISRNPDYQPFLANCQKFAYEFMDWLTKGNFNVSHRFNAAHANLHLEERKGLKSFARAEDGNAIARYTTSEVRKSAGVVSLSGRSIHAQAQAVAGPGFGAWADASGFKLEAAYGNVVGAHIEPNLNTGAGIRNGNLDVHLAGFGGKIGADGIELNTPLGGVNACSMM</sequence>
<comment type="caution">
    <text evidence="1">The sequence shown here is derived from an EMBL/GenBank/DDBJ whole genome shotgun (WGS) entry which is preliminary data.</text>
</comment>
<accession>A0A6S7HW58</accession>
<keyword evidence="2" id="KW-1185">Reference proteome</keyword>
<dbReference type="InterPro" id="IPR042266">
    <property type="entry name" value="PPPDE_sf"/>
</dbReference>
<dbReference type="Proteomes" id="UP001152795">
    <property type="component" value="Unassembled WGS sequence"/>
</dbReference>
<dbReference type="OrthoDB" id="10492315at2759"/>
<dbReference type="Gene3D" id="3.90.1720.30">
    <property type="entry name" value="PPPDE domains"/>
    <property type="match status" value="1"/>
</dbReference>
<protein>
    <submittedName>
        <fullName evidence="1">Uncharacterized protein</fullName>
    </submittedName>
</protein>
<evidence type="ECO:0000313" key="2">
    <source>
        <dbReference type="Proteomes" id="UP001152795"/>
    </source>
</evidence>
<name>A0A6S7HW58_PARCT</name>